<feature type="transmembrane region" description="Helical" evidence="1">
    <location>
        <begin position="75"/>
        <end position="99"/>
    </location>
</feature>
<dbReference type="OrthoDB" id="517257at2"/>
<dbReference type="EMBL" id="CAACVJ010000066">
    <property type="protein sequence ID" value="VEP12643.1"/>
    <property type="molecule type" value="Genomic_DNA"/>
</dbReference>
<name>A0A563VMT6_9CYAN</name>
<accession>A0A563VMT6</accession>
<gene>
    <name evidence="2" type="ORF">H1P_1580012</name>
</gene>
<evidence type="ECO:0000256" key="1">
    <source>
        <dbReference type="SAM" id="Phobius"/>
    </source>
</evidence>
<evidence type="ECO:0000313" key="2">
    <source>
        <dbReference type="EMBL" id="VEP12643.1"/>
    </source>
</evidence>
<dbReference type="AlphaFoldDB" id="A0A563VMT6"/>
<dbReference type="Proteomes" id="UP000320055">
    <property type="component" value="Unassembled WGS sequence"/>
</dbReference>
<proteinExistence type="predicted"/>
<keyword evidence="3" id="KW-1185">Reference proteome</keyword>
<evidence type="ECO:0000313" key="3">
    <source>
        <dbReference type="Proteomes" id="UP000320055"/>
    </source>
</evidence>
<dbReference type="RefSeq" id="WP_144870696.1">
    <property type="nucleotide sequence ID" value="NZ_LR213909.1"/>
</dbReference>
<feature type="transmembrane region" description="Helical" evidence="1">
    <location>
        <begin position="6"/>
        <end position="26"/>
    </location>
</feature>
<keyword evidence="1" id="KW-1133">Transmembrane helix</keyword>
<protein>
    <submittedName>
        <fullName evidence="2">Uncharacterized protein</fullName>
    </submittedName>
</protein>
<sequence length="124" mass="13923">MYYFPQPPVFLPVIGLLIGLIFGVTFQKQLEQITPKWIKNPKDKNAYTLNDRNLQISYTGICLGVWLFLGGGFRVLGFGIISAYGVALLLAIGTGAFMWQQFGEMLIEVQEKGVKSLDLDKYID</sequence>
<organism evidence="2 3">
    <name type="scientific">Hyella patelloides LEGE 07179</name>
    <dbReference type="NCBI Taxonomy" id="945734"/>
    <lineage>
        <taxon>Bacteria</taxon>
        <taxon>Bacillati</taxon>
        <taxon>Cyanobacteriota</taxon>
        <taxon>Cyanophyceae</taxon>
        <taxon>Pleurocapsales</taxon>
        <taxon>Hyellaceae</taxon>
        <taxon>Hyella</taxon>
    </lineage>
</organism>
<feature type="transmembrane region" description="Helical" evidence="1">
    <location>
        <begin position="52"/>
        <end position="69"/>
    </location>
</feature>
<reference evidence="2 3" key="1">
    <citation type="submission" date="2019-01" db="EMBL/GenBank/DDBJ databases">
        <authorList>
            <person name="Brito A."/>
        </authorList>
    </citation>
    <scope>NUCLEOTIDE SEQUENCE [LARGE SCALE GENOMIC DNA]</scope>
    <source>
        <strain evidence="2">1</strain>
    </source>
</reference>
<keyword evidence="1" id="KW-0812">Transmembrane</keyword>
<keyword evidence="1" id="KW-0472">Membrane</keyword>